<dbReference type="GeneID" id="63773105"/>
<organism evidence="4 5">
    <name type="scientific">Pseudomassariella vexata</name>
    <dbReference type="NCBI Taxonomy" id="1141098"/>
    <lineage>
        <taxon>Eukaryota</taxon>
        <taxon>Fungi</taxon>
        <taxon>Dikarya</taxon>
        <taxon>Ascomycota</taxon>
        <taxon>Pezizomycotina</taxon>
        <taxon>Sordariomycetes</taxon>
        <taxon>Xylariomycetidae</taxon>
        <taxon>Amphisphaeriales</taxon>
        <taxon>Pseudomassariaceae</taxon>
        <taxon>Pseudomassariella</taxon>
    </lineage>
</organism>
<dbReference type="PANTHER" id="PTHR48051:SF27">
    <property type="entry name" value="LEUCINE-RICH REPEAT-CONTAINING PROTEIN 40"/>
    <property type="match status" value="1"/>
</dbReference>
<reference evidence="4 5" key="1">
    <citation type="submission" date="2016-07" db="EMBL/GenBank/DDBJ databases">
        <title>Pervasive Adenine N6-methylation of Active Genes in Fungi.</title>
        <authorList>
            <consortium name="DOE Joint Genome Institute"/>
            <person name="Mondo S.J."/>
            <person name="Dannebaum R.O."/>
            <person name="Kuo R.C."/>
            <person name="Labutti K."/>
            <person name="Haridas S."/>
            <person name="Kuo A."/>
            <person name="Salamov A."/>
            <person name="Ahrendt S.R."/>
            <person name="Lipzen A."/>
            <person name="Sullivan W."/>
            <person name="Andreopoulos W.B."/>
            <person name="Clum A."/>
            <person name="Lindquist E."/>
            <person name="Daum C."/>
            <person name="Ramamoorthy G.K."/>
            <person name="Gryganskyi A."/>
            <person name="Culley D."/>
            <person name="Magnuson J.K."/>
            <person name="James T.Y."/>
            <person name="O'Malley M.A."/>
            <person name="Stajich J.E."/>
            <person name="Spatafora J.W."/>
            <person name="Visel A."/>
            <person name="Grigoriev I.V."/>
        </authorList>
    </citation>
    <scope>NUCLEOTIDE SEQUENCE [LARGE SCALE GENOMIC DNA]</scope>
    <source>
        <strain evidence="4 5">CBS 129021</strain>
    </source>
</reference>
<feature type="compositionally biased region" description="Basic residues" evidence="3">
    <location>
        <begin position="134"/>
        <end position="143"/>
    </location>
</feature>
<evidence type="ECO:0000256" key="1">
    <source>
        <dbReference type="ARBA" id="ARBA00022614"/>
    </source>
</evidence>
<dbReference type="STRING" id="1141098.A0A1Y2DER8"/>
<dbReference type="PROSITE" id="PS51450">
    <property type="entry name" value="LRR"/>
    <property type="match status" value="3"/>
</dbReference>
<dbReference type="Proteomes" id="UP000193689">
    <property type="component" value="Unassembled WGS sequence"/>
</dbReference>
<feature type="region of interest" description="Disordered" evidence="3">
    <location>
        <begin position="363"/>
        <end position="410"/>
    </location>
</feature>
<keyword evidence="2" id="KW-0677">Repeat</keyword>
<name>A0A1Y2DER8_9PEZI</name>
<dbReference type="InterPro" id="IPR032675">
    <property type="entry name" value="LRR_dom_sf"/>
</dbReference>
<dbReference type="InterPro" id="IPR003591">
    <property type="entry name" value="Leu-rich_rpt_typical-subtyp"/>
</dbReference>
<accession>A0A1Y2DER8</accession>
<gene>
    <name evidence="4" type="ORF">BCR38DRAFT_354633</name>
</gene>
<feature type="compositionally biased region" description="Polar residues" evidence="3">
    <location>
        <begin position="265"/>
        <end position="276"/>
    </location>
</feature>
<keyword evidence="5" id="KW-1185">Reference proteome</keyword>
<feature type="region of interest" description="Disordered" evidence="3">
    <location>
        <begin position="183"/>
        <end position="334"/>
    </location>
</feature>
<dbReference type="SUPFAM" id="SSF52058">
    <property type="entry name" value="L domain-like"/>
    <property type="match status" value="2"/>
</dbReference>
<feature type="compositionally biased region" description="Low complexity" evidence="3">
    <location>
        <begin position="9"/>
        <end position="34"/>
    </location>
</feature>
<evidence type="ECO:0000256" key="2">
    <source>
        <dbReference type="ARBA" id="ARBA00022737"/>
    </source>
</evidence>
<feature type="compositionally biased region" description="Polar residues" evidence="3">
    <location>
        <begin position="283"/>
        <end position="322"/>
    </location>
</feature>
<feature type="compositionally biased region" description="Low complexity" evidence="3">
    <location>
        <begin position="249"/>
        <end position="262"/>
    </location>
</feature>
<dbReference type="RefSeq" id="XP_040710844.1">
    <property type="nucleotide sequence ID" value="XM_040856893.1"/>
</dbReference>
<evidence type="ECO:0000256" key="3">
    <source>
        <dbReference type="SAM" id="MobiDB-lite"/>
    </source>
</evidence>
<dbReference type="InterPro" id="IPR025875">
    <property type="entry name" value="Leu-rich_rpt_4"/>
</dbReference>
<evidence type="ECO:0000313" key="5">
    <source>
        <dbReference type="Proteomes" id="UP000193689"/>
    </source>
</evidence>
<dbReference type="SMART" id="SM00364">
    <property type="entry name" value="LRR_BAC"/>
    <property type="match status" value="6"/>
</dbReference>
<feature type="compositionally biased region" description="Low complexity" evidence="3">
    <location>
        <begin position="903"/>
        <end position="918"/>
    </location>
</feature>
<feature type="region of interest" description="Disordered" evidence="3">
    <location>
        <begin position="853"/>
        <end position="932"/>
    </location>
</feature>
<comment type="caution">
    <text evidence="4">The sequence shown here is derived from an EMBL/GenBank/DDBJ whole genome shotgun (WGS) entry which is preliminary data.</text>
</comment>
<dbReference type="EMBL" id="MCFJ01000019">
    <property type="protein sequence ID" value="ORY57594.1"/>
    <property type="molecule type" value="Genomic_DNA"/>
</dbReference>
<dbReference type="OrthoDB" id="676979at2759"/>
<dbReference type="Gene3D" id="3.80.10.10">
    <property type="entry name" value="Ribonuclease Inhibitor"/>
    <property type="match status" value="2"/>
</dbReference>
<dbReference type="InParanoid" id="A0A1Y2DER8"/>
<dbReference type="PANTHER" id="PTHR48051">
    <property type="match status" value="1"/>
</dbReference>
<dbReference type="AlphaFoldDB" id="A0A1Y2DER8"/>
<keyword evidence="1" id="KW-0433">Leucine-rich repeat</keyword>
<dbReference type="InterPro" id="IPR050216">
    <property type="entry name" value="LRR_domain-containing"/>
</dbReference>
<dbReference type="Pfam" id="PF12799">
    <property type="entry name" value="LRR_4"/>
    <property type="match status" value="1"/>
</dbReference>
<feature type="compositionally biased region" description="Polar residues" evidence="3">
    <location>
        <begin position="377"/>
        <end position="410"/>
    </location>
</feature>
<feature type="compositionally biased region" description="Polar residues" evidence="3">
    <location>
        <begin position="183"/>
        <end position="206"/>
    </location>
</feature>
<feature type="region of interest" description="Disordered" evidence="3">
    <location>
        <begin position="1"/>
        <end position="151"/>
    </location>
</feature>
<dbReference type="SMART" id="SM00365">
    <property type="entry name" value="LRR_SD22"/>
    <property type="match status" value="5"/>
</dbReference>
<sequence>MDEKRPSTSSGRLSGLPRPSSRLPLPRTSGLLTAPGGGGGAGTGVIRPSPSKEGLRGLTQSTISDIRAANPRLRASSSRDKLNNASANANALRKPQRSVAPPVSSQAAVRGVRNRSASREPAPVPRENDDGRFKRPLAPRRKQSGQLSVATSQVTTALEGDYLQDALPILMSSTEEGVTFDTIRSQAKQTRPSLSERTIETLSRLPSSPAFKRHESDFFGSDGARRPSSRAGSGGSRPGSSYQSDGSTGMPLSRPGSSSGPSDGLHTNSRAPTNTYKPPLLTVQDTPNQRTTAMKTPSIKPSNSLKLTSASSKLQSRPSLSASIGPRTPSPEKQVAASVSRYGSKTLAARPLKPRASIHGLFKKPSMSSLDKPAATSELSVRTPQKASRASLSVKSTATSGEDRTLSSASMVSTALTVDSVEEAPATTARKSSAALREQIAKAKAARRTASRQVSGAAMPSTEETLVVSTNFELSDDPFGQKQLESSNRKVLASRISQARTSGKLNIGAMGLKEIPEEVLKMYDLDTIGQNDVSWAETVDLTRFVAAGNELETIDVSVFPDIDPSAVADDEDSQGHQFAGLESLDLHGNTLISVPMGLRRLHQLTSLNLAQNKLANNCLEVISQISTLRDLKLGNNLLCGPIDPCFSNLENLEILDLRGNNITALPEGVGNLSRLRILNLNQNSFESLPFKSLSKLPLTELLAHKNKLKGTLIEADVDCLNQLHTLDVSANQLTLLEPIDTAKPVSLPSLHQLTLSMNRLTMLPDMTSWKNLLSLTADENSIAAIPTGFTGLEKLRHVDFTSNDIRVIPPEIARMDGLALLRITGNPLRDKKFTSLTTEELKATLALRLEPIPAEDDGGIEQFGNGFDPSGGRSRAGYQPSTETAVTSLDDNDSSRSENDDFATPPTSAPASPVRSRSQTISNQTWPIKNGGILDRSNTQSSSLHPVICSKIAASQGIREIRLQHNTFTSFPNSLSFFSDTLTSLSMSHNQLVGESFLNEELDLTALKELDLSHNHITGLGPLTTNLRAPNLQRLDVSCNRIVGLPVLRDFFPSLSIFLAANNHMEELDPDTIKGMKIVDASDNDIAHLNPRIGLLGGTGNLERLNVTGNRFRVPRWNVLDRGTEATLRWLRGRVPYAEMAEWRAKAGNAEEDDFAELD</sequence>
<proteinExistence type="predicted"/>
<protein>
    <recommendedName>
        <fullName evidence="6">Leucine-rich repeat-containing protein 40</fullName>
    </recommendedName>
</protein>
<dbReference type="InterPro" id="IPR001611">
    <property type="entry name" value="Leu-rich_rpt"/>
</dbReference>
<dbReference type="Pfam" id="PF13855">
    <property type="entry name" value="LRR_8"/>
    <property type="match status" value="1"/>
</dbReference>
<evidence type="ECO:0008006" key="6">
    <source>
        <dbReference type="Google" id="ProtNLM"/>
    </source>
</evidence>
<dbReference type="SMART" id="SM00369">
    <property type="entry name" value="LRR_TYP"/>
    <property type="match status" value="8"/>
</dbReference>
<dbReference type="GO" id="GO:0005737">
    <property type="term" value="C:cytoplasm"/>
    <property type="evidence" value="ECO:0007669"/>
    <property type="project" value="TreeGrafter"/>
</dbReference>
<evidence type="ECO:0000313" key="4">
    <source>
        <dbReference type="EMBL" id="ORY57594.1"/>
    </source>
</evidence>